<dbReference type="EMBL" id="QXJM01000017">
    <property type="protein sequence ID" value="RIE04967.1"/>
    <property type="molecule type" value="Genomic_DNA"/>
</dbReference>
<dbReference type="PANTHER" id="PTHR34847:SF1">
    <property type="entry name" value="NODULATION PROTEIN U"/>
    <property type="match status" value="1"/>
</dbReference>
<comment type="caution">
    <text evidence="2">The sequence shown here is derived from an EMBL/GenBank/DDBJ whole genome shotgun (WGS) entry which is preliminary data.</text>
</comment>
<keyword evidence="3" id="KW-1185">Reference proteome</keyword>
<feature type="domain" description="Carbamoyltransferase" evidence="1">
    <location>
        <begin position="21"/>
        <end position="79"/>
    </location>
</feature>
<dbReference type="RefSeq" id="WP_119147757.1">
    <property type="nucleotide sequence ID" value="NZ_QXJM01000017.1"/>
</dbReference>
<protein>
    <recommendedName>
        <fullName evidence="1">Carbamoyltransferase domain-containing protein</fullName>
    </recommendedName>
</protein>
<gene>
    <name evidence="2" type="ORF">D3H35_03250</name>
</gene>
<dbReference type="Gene3D" id="3.30.420.40">
    <property type="match status" value="1"/>
</dbReference>
<evidence type="ECO:0000313" key="3">
    <source>
        <dbReference type="Proteomes" id="UP000266340"/>
    </source>
</evidence>
<dbReference type="AlphaFoldDB" id="A0A398CYQ6"/>
<name>A0A398CYQ6_9BACL</name>
<dbReference type="OrthoDB" id="9780777at2"/>
<dbReference type="GO" id="GO:0003824">
    <property type="term" value="F:catalytic activity"/>
    <property type="evidence" value="ECO:0007669"/>
    <property type="project" value="InterPro"/>
</dbReference>
<dbReference type="InterPro" id="IPR003696">
    <property type="entry name" value="Carbtransf_dom"/>
</dbReference>
<dbReference type="Proteomes" id="UP000266340">
    <property type="component" value="Unassembled WGS sequence"/>
</dbReference>
<evidence type="ECO:0000313" key="2">
    <source>
        <dbReference type="EMBL" id="RIE04967.1"/>
    </source>
</evidence>
<sequence>MKIIGINGWSEKFDDPATRGHDAAAVLLVDGRVVAGIEEERLTRVKHTGKIPISAIRFCLNYGNYSIRDIDYIAISISESSLNVNIKLDKLYHPEQKTWTGTSNLIFKG</sequence>
<proteinExistence type="predicted"/>
<dbReference type="PANTHER" id="PTHR34847">
    <property type="entry name" value="NODULATION PROTEIN U"/>
    <property type="match status" value="1"/>
</dbReference>
<evidence type="ECO:0000259" key="1">
    <source>
        <dbReference type="Pfam" id="PF02543"/>
    </source>
</evidence>
<dbReference type="InterPro" id="IPR051338">
    <property type="entry name" value="NodU/CmcH_Carbamoyltrnsfr"/>
</dbReference>
<reference evidence="2 3" key="1">
    <citation type="submission" date="2018-09" db="EMBL/GenBank/DDBJ databases">
        <title>Cohnella cavernae sp. nov., isolated from a karst cave.</title>
        <authorList>
            <person name="Zhu H."/>
        </authorList>
    </citation>
    <scope>NUCLEOTIDE SEQUENCE [LARGE SCALE GENOMIC DNA]</scope>
    <source>
        <strain evidence="2 3">K2E09-144</strain>
    </source>
</reference>
<dbReference type="Pfam" id="PF02543">
    <property type="entry name" value="Carbam_trans_N"/>
    <property type="match status" value="1"/>
</dbReference>
<accession>A0A398CYQ6</accession>
<organism evidence="2 3">
    <name type="scientific">Cohnella faecalis</name>
    <dbReference type="NCBI Taxonomy" id="2315694"/>
    <lineage>
        <taxon>Bacteria</taxon>
        <taxon>Bacillati</taxon>
        <taxon>Bacillota</taxon>
        <taxon>Bacilli</taxon>
        <taxon>Bacillales</taxon>
        <taxon>Paenibacillaceae</taxon>
        <taxon>Cohnella</taxon>
    </lineage>
</organism>